<comment type="caution">
    <text evidence="2">The sequence shown here is derived from an EMBL/GenBank/DDBJ whole genome shotgun (WGS) entry which is preliminary data.</text>
</comment>
<feature type="compositionally biased region" description="Basic and acidic residues" evidence="1">
    <location>
        <begin position="33"/>
        <end position="43"/>
    </location>
</feature>
<dbReference type="AlphaFoldDB" id="A0A286UJE9"/>
<organism evidence="2 3">
    <name type="scientific">Pyrrhoderma noxium</name>
    <dbReference type="NCBI Taxonomy" id="2282107"/>
    <lineage>
        <taxon>Eukaryota</taxon>
        <taxon>Fungi</taxon>
        <taxon>Dikarya</taxon>
        <taxon>Basidiomycota</taxon>
        <taxon>Agaricomycotina</taxon>
        <taxon>Agaricomycetes</taxon>
        <taxon>Hymenochaetales</taxon>
        <taxon>Hymenochaetaceae</taxon>
        <taxon>Pyrrhoderma</taxon>
    </lineage>
</organism>
<evidence type="ECO:0000256" key="1">
    <source>
        <dbReference type="SAM" id="MobiDB-lite"/>
    </source>
</evidence>
<gene>
    <name evidence="2" type="ORF">PNOK_0468700</name>
</gene>
<sequence>MLLDSDIEEIDPPIKRPIDSDSESAATNELTAAEERQNKHTPEKDACISNVQCNQIYCNPCKKWFPLEGSKQYNLETWELHCTSAQHIKRFVAADTDEEVDVVKSTFSQARLRSMCSEKQIKFRASVTPELESDHEEVNNKDSKEYTLKETTKAPVQPSIGPIRNEKLRKIRLSRGLNKKGSNEDIILSPWKESSPIEGAHNSNKPTEHSRNEDQSSIESFFGGRLIVPAGVKRAAFFEF</sequence>
<proteinExistence type="predicted"/>
<evidence type="ECO:0000313" key="3">
    <source>
        <dbReference type="Proteomes" id="UP000217199"/>
    </source>
</evidence>
<reference evidence="2 3" key="1">
    <citation type="journal article" date="2017" name="Mol. Ecol.">
        <title>Comparative and population genomic landscape of Phellinus noxius: A hypervariable fungus causing root rot in trees.</title>
        <authorList>
            <person name="Chung C.L."/>
            <person name="Lee T.J."/>
            <person name="Akiba M."/>
            <person name="Lee H.H."/>
            <person name="Kuo T.H."/>
            <person name="Liu D."/>
            <person name="Ke H.M."/>
            <person name="Yokoi T."/>
            <person name="Roa M.B."/>
            <person name="Lu M.J."/>
            <person name="Chang Y.Y."/>
            <person name="Ann P.J."/>
            <person name="Tsai J.N."/>
            <person name="Chen C.Y."/>
            <person name="Tzean S.S."/>
            <person name="Ota Y."/>
            <person name="Hattori T."/>
            <person name="Sahashi N."/>
            <person name="Liou R.F."/>
            <person name="Kikuchi T."/>
            <person name="Tsai I.J."/>
        </authorList>
    </citation>
    <scope>NUCLEOTIDE SEQUENCE [LARGE SCALE GENOMIC DNA]</scope>
    <source>
        <strain evidence="2 3">FFPRI411160</strain>
    </source>
</reference>
<keyword evidence="3" id="KW-1185">Reference proteome</keyword>
<name>A0A286UJE9_9AGAM</name>
<evidence type="ECO:0000313" key="2">
    <source>
        <dbReference type="EMBL" id="PAV19753.1"/>
    </source>
</evidence>
<feature type="compositionally biased region" description="Acidic residues" evidence="1">
    <location>
        <begin position="1"/>
        <end position="11"/>
    </location>
</feature>
<feature type="region of interest" description="Disordered" evidence="1">
    <location>
        <begin position="188"/>
        <end position="216"/>
    </location>
</feature>
<dbReference type="Proteomes" id="UP000217199">
    <property type="component" value="Unassembled WGS sequence"/>
</dbReference>
<protein>
    <submittedName>
        <fullName evidence="2">Uncharacterized protein</fullName>
    </submittedName>
</protein>
<dbReference type="EMBL" id="NBII01000004">
    <property type="protein sequence ID" value="PAV19753.1"/>
    <property type="molecule type" value="Genomic_DNA"/>
</dbReference>
<accession>A0A286UJE9</accession>
<feature type="region of interest" description="Disordered" evidence="1">
    <location>
        <begin position="1"/>
        <end position="43"/>
    </location>
</feature>
<dbReference type="InParanoid" id="A0A286UJE9"/>